<dbReference type="InterPro" id="IPR029526">
    <property type="entry name" value="PGBD"/>
</dbReference>
<proteinExistence type="predicted"/>
<dbReference type="PANTHER" id="PTHR47272">
    <property type="entry name" value="DDE_TNP_1_7 DOMAIN-CONTAINING PROTEIN"/>
    <property type="match status" value="1"/>
</dbReference>
<organism evidence="2 3">
    <name type="scientific">Elysia crispata</name>
    <name type="common">lettuce slug</name>
    <dbReference type="NCBI Taxonomy" id="231223"/>
    <lineage>
        <taxon>Eukaryota</taxon>
        <taxon>Metazoa</taxon>
        <taxon>Spiralia</taxon>
        <taxon>Lophotrochozoa</taxon>
        <taxon>Mollusca</taxon>
        <taxon>Gastropoda</taxon>
        <taxon>Heterobranchia</taxon>
        <taxon>Euthyneura</taxon>
        <taxon>Panpulmonata</taxon>
        <taxon>Sacoglossa</taxon>
        <taxon>Placobranchoidea</taxon>
        <taxon>Plakobranchidae</taxon>
        <taxon>Elysia</taxon>
    </lineage>
</organism>
<evidence type="ECO:0000259" key="1">
    <source>
        <dbReference type="Pfam" id="PF13843"/>
    </source>
</evidence>
<dbReference type="AlphaFoldDB" id="A0AAE0YZI9"/>
<dbReference type="Pfam" id="PF13843">
    <property type="entry name" value="DDE_Tnp_1_7"/>
    <property type="match status" value="1"/>
</dbReference>
<dbReference type="EMBL" id="JAWDGP010005048">
    <property type="protein sequence ID" value="KAK3759993.1"/>
    <property type="molecule type" value="Genomic_DNA"/>
</dbReference>
<evidence type="ECO:0000313" key="2">
    <source>
        <dbReference type="EMBL" id="KAK3759993.1"/>
    </source>
</evidence>
<keyword evidence="3" id="KW-1185">Reference proteome</keyword>
<accession>A0AAE0YZI9</accession>
<evidence type="ECO:0000313" key="3">
    <source>
        <dbReference type="Proteomes" id="UP001283361"/>
    </source>
</evidence>
<sequence length="165" mass="19140">MDTSRVEIDLFIGLYLRMGLVQAYAVRAFWAEETRWERVANFMPRQRFEKLSSTIHFINNMAVREEDKKDKLFKLRPWLKSLSSSLIKLPQEEYSAVDEIMIPFKGRSGIKQYMRNKPHKWGFKLWGRAGASGSLLECAGVPVCWSTSVLEYQCAGVPVCWKQAK</sequence>
<feature type="domain" description="PiggyBac transposable element-derived protein" evidence="1">
    <location>
        <begin position="2"/>
        <end position="130"/>
    </location>
</feature>
<comment type="caution">
    <text evidence="2">The sequence shown here is derived from an EMBL/GenBank/DDBJ whole genome shotgun (WGS) entry which is preliminary data.</text>
</comment>
<dbReference type="Proteomes" id="UP001283361">
    <property type="component" value="Unassembled WGS sequence"/>
</dbReference>
<gene>
    <name evidence="2" type="ORF">RRG08_048736</name>
</gene>
<dbReference type="PANTHER" id="PTHR47272:SF1">
    <property type="entry name" value="PIGGYBAC TRANSPOSABLE ELEMENT-DERIVED PROTEIN 3-LIKE"/>
    <property type="match status" value="1"/>
</dbReference>
<name>A0AAE0YZI9_9GAST</name>
<protein>
    <recommendedName>
        <fullName evidence="1">PiggyBac transposable element-derived protein domain-containing protein</fullName>
    </recommendedName>
</protein>
<reference evidence="2" key="1">
    <citation type="journal article" date="2023" name="G3 (Bethesda)">
        <title>A reference genome for the long-term kleptoplast-retaining sea slug Elysia crispata morphotype clarki.</title>
        <authorList>
            <person name="Eastman K.E."/>
            <person name="Pendleton A.L."/>
            <person name="Shaikh M.A."/>
            <person name="Suttiyut T."/>
            <person name="Ogas R."/>
            <person name="Tomko P."/>
            <person name="Gavelis G."/>
            <person name="Widhalm J.R."/>
            <person name="Wisecaver J.H."/>
        </authorList>
    </citation>
    <scope>NUCLEOTIDE SEQUENCE</scope>
    <source>
        <strain evidence="2">ECLA1</strain>
    </source>
</reference>